<comment type="caution">
    <text evidence="14">The sequence shown here is derived from an EMBL/GenBank/DDBJ whole genome shotgun (WGS) entry which is preliminary data.</text>
</comment>
<gene>
    <name evidence="14" type="ORF">DFH08DRAFT_792562</name>
</gene>
<evidence type="ECO:0000256" key="5">
    <source>
        <dbReference type="ARBA" id="ARBA00022670"/>
    </source>
</evidence>
<dbReference type="PANTHER" id="PTHR14218">
    <property type="entry name" value="PROTEASE S8 TRIPEPTIDYL PEPTIDASE I CLN2"/>
    <property type="match status" value="1"/>
</dbReference>
<evidence type="ECO:0000256" key="10">
    <source>
        <dbReference type="ARBA" id="ARBA00023145"/>
    </source>
</evidence>
<feature type="active site" description="Charge relay system" evidence="11">
    <location>
        <position position="295"/>
    </location>
</feature>
<feature type="active site" description="Charge relay system" evidence="11">
    <location>
        <position position="493"/>
    </location>
</feature>
<dbReference type="EC" id="3.4.14.10" evidence="4"/>
<feature type="binding site" evidence="11">
    <location>
        <position position="559"/>
    </location>
    <ligand>
        <name>Ca(2+)</name>
        <dbReference type="ChEBI" id="CHEBI:29108"/>
    </ligand>
</feature>
<feature type="binding site" evidence="11">
    <location>
        <position position="536"/>
    </location>
    <ligand>
        <name>Ca(2+)</name>
        <dbReference type="ChEBI" id="CHEBI:29108"/>
    </ligand>
</feature>
<feature type="binding site" evidence="11">
    <location>
        <position position="561"/>
    </location>
    <ligand>
        <name>Ca(2+)</name>
        <dbReference type="ChEBI" id="CHEBI:29108"/>
    </ligand>
</feature>
<evidence type="ECO:0000259" key="13">
    <source>
        <dbReference type="PROSITE" id="PS51695"/>
    </source>
</evidence>
<keyword evidence="5 11" id="KW-0645">Protease</keyword>
<proteinExistence type="predicted"/>
<reference evidence="14" key="1">
    <citation type="submission" date="2023-03" db="EMBL/GenBank/DDBJ databases">
        <title>Massive genome expansion in bonnet fungi (Mycena s.s.) driven by repeated elements and novel gene families across ecological guilds.</title>
        <authorList>
            <consortium name="Lawrence Berkeley National Laboratory"/>
            <person name="Harder C.B."/>
            <person name="Miyauchi S."/>
            <person name="Viragh M."/>
            <person name="Kuo A."/>
            <person name="Thoen E."/>
            <person name="Andreopoulos B."/>
            <person name="Lu D."/>
            <person name="Skrede I."/>
            <person name="Drula E."/>
            <person name="Henrissat B."/>
            <person name="Morin E."/>
            <person name="Kohler A."/>
            <person name="Barry K."/>
            <person name="LaButti K."/>
            <person name="Morin E."/>
            <person name="Salamov A."/>
            <person name="Lipzen A."/>
            <person name="Mereny Z."/>
            <person name="Hegedus B."/>
            <person name="Baldrian P."/>
            <person name="Stursova M."/>
            <person name="Weitz H."/>
            <person name="Taylor A."/>
            <person name="Grigoriev I.V."/>
            <person name="Nagy L.G."/>
            <person name="Martin F."/>
            <person name="Kauserud H."/>
        </authorList>
    </citation>
    <scope>NUCLEOTIDE SEQUENCE</scope>
    <source>
        <strain evidence="14">CBHHK002</strain>
    </source>
</reference>
<dbReference type="CDD" id="cd04056">
    <property type="entry name" value="Peptidases_S53"/>
    <property type="match status" value="1"/>
</dbReference>
<organism evidence="14 15">
    <name type="scientific">Mycena albidolilacea</name>
    <dbReference type="NCBI Taxonomy" id="1033008"/>
    <lineage>
        <taxon>Eukaryota</taxon>
        <taxon>Fungi</taxon>
        <taxon>Dikarya</taxon>
        <taxon>Basidiomycota</taxon>
        <taxon>Agaricomycotina</taxon>
        <taxon>Agaricomycetes</taxon>
        <taxon>Agaricomycetidae</taxon>
        <taxon>Agaricales</taxon>
        <taxon>Marasmiineae</taxon>
        <taxon>Mycenaceae</taxon>
        <taxon>Mycena</taxon>
    </lineage>
</organism>
<dbReference type="SUPFAM" id="SSF54897">
    <property type="entry name" value="Protease propeptides/inhibitors"/>
    <property type="match status" value="1"/>
</dbReference>
<dbReference type="SMART" id="SM00944">
    <property type="entry name" value="Pro-kuma_activ"/>
    <property type="match status" value="1"/>
</dbReference>
<comment type="subcellular location">
    <subcellularLocation>
        <location evidence="3">Secreted</location>
        <location evidence="3">Extracellular space</location>
    </subcellularLocation>
</comment>
<evidence type="ECO:0000256" key="7">
    <source>
        <dbReference type="ARBA" id="ARBA00022801"/>
    </source>
</evidence>
<dbReference type="GO" id="GO:0004252">
    <property type="term" value="F:serine-type endopeptidase activity"/>
    <property type="evidence" value="ECO:0007669"/>
    <property type="project" value="UniProtKB-UniRule"/>
</dbReference>
<protein>
    <recommendedName>
        <fullName evidence="4">tripeptidyl-peptidase II</fullName>
        <ecNumber evidence="4">3.4.14.10</ecNumber>
    </recommendedName>
</protein>
<dbReference type="Gene3D" id="3.40.50.200">
    <property type="entry name" value="Peptidase S8/S53 domain"/>
    <property type="match status" value="1"/>
</dbReference>
<feature type="binding site" evidence="11">
    <location>
        <position position="537"/>
    </location>
    <ligand>
        <name>Ca(2+)</name>
        <dbReference type="ChEBI" id="CHEBI:29108"/>
    </ligand>
</feature>
<dbReference type="EMBL" id="JARIHO010000084">
    <property type="protein sequence ID" value="KAJ7308765.1"/>
    <property type="molecule type" value="Genomic_DNA"/>
</dbReference>
<dbReference type="SUPFAM" id="SSF52743">
    <property type="entry name" value="Subtilisin-like"/>
    <property type="match status" value="1"/>
</dbReference>
<evidence type="ECO:0000256" key="9">
    <source>
        <dbReference type="ARBA" id="ARBA00022837"/>
    </source>
</evidence>
<keyword evidence="10" id="KW-0865">Zymogen</keyword>
<accession>A0AAD6Z638</accession>
<evidence type="ECO:0000256" key="11">
    <source>
        <dbReference type="PROSITE-ProRule" id="PRU01032"/>
    </source>
</evidence>
<dbReference type="Pfam" id="PF09286">
    <property type="entry name" value="Pro-kuma_activ"/>
    <property type="match status" value="1"/>
</dbReference>
<dbReference type="InterPro" id="IPR030400">
    <property type="entry name" value="Sedolisin_dom"/>
</dbReference>
<evidence type="ECO:0000256" key="12">
    <source>
        <dbReference type="SAM" id="SignalP"/>
    </source>
</evidence>
<feature type="chain" id="PRO_5042037786" description="tripeptidyl-peptidase II" evidence="12">
    <location>
        <begin position="19"/>
        <end position="580"/>
    </location>
</feature>
<evidence type="ECO:0000256" key="1">
    <source>
        <dbReference type="ARBA" id="ARBA00001910"/>
    </source>
</evidence>
<dbReference type="GO" id="GO:0046872">
    <property type="term" value="F:metal ion binding"/>
    <property type="evidence" value="ECO:0007669"/>
    <property type="project" value="UniProtKB-UniRule"/>
</dbReference>
<dbReference type="GO" id="GO:0008240">
    <property type="term" value="F:tripeptidyl-peptidase activity"/>
    <property type="evidence" value="ECO:0007669"/>
    <property type="project" value="UniProtKB-EC"/>
</dbReference>
<dbReference type="InterPro" id="IPR050819">
    <property type="entry name" value="Tripeptidyl-peptidase_I"/>
</dbReference>
<dbReference type="PANTHER" id="PTHR14218:SF10">
    <property type="entry name" value="PEPTIDASE S53 DOMAIN-CONTAINING PROTEIN"/>
    <property type="match status" value="1"/>
</dbReference>
<keyword evidence="6 11" id="KW-0479">Metal-binding</keyword>
<keyword evidence="15" id="KW-1185">Reference proteome</keyword>
<keyword evidence="7 11" id="KW-0378">Hydrolase</keyword>
<evidence type="ECO:0000256" key="2">
    <source>
        <dbReference type="ARBA" id="ARBA00002451"/>
    </source>
</evidence>
<feature type="active site" description="Charge relay system" evidence="11">
    <location>
        <position position="291"/>
    </location>
</feature>
<evidence type="ECO:0000313" key="14">
    <source>
        <dbReference type="EMBL" id="KAJ7308765.1"/>
    </source>
</evidence>
<evidence type="ECO:0000256" key="3">
    <source>
        <dbReference type="ARBA" id="ARBA00004239"/>
    </source>
</evidence>
<dbReference type="InterPro" id="IPR015366">
    <property type="entry name" value="S53_propep"/>
</dbReference>
<comment type="catalytic activity">
    <reaction evidence="1">
        <text>Release of an N-terminal tripeptide from a polypeptide.</text>
        <dbReference type="EC" id="3.4.14.10"/>
    </reaction>
</comment>
<feature type="signal peptide" evidence="12">
    <location>
        <begin position="1"/>
        <end position="18"/>
    </location>
</feature>
<dbReference type="GO" id="GO:0006508">
    <property type="term" value="P:proteolysis"/>
    <property type="evidence" value="ECO:0007669"/>
    <property type="project" value="UniProtKB-KW"/>
</dbReference>
<name>A0AAD6Z638_9AGAR</name>
<dbReference type="PROSITE" id="PS51695">
    <property type="entry name" value="SEDOLISIN"/>
    <property type="match status" value="1"/>
</dbReference>
<evidence type="ECO:0000256" key="8">
    <source>
        <dbReference type="ARBA" id="ARBA00022825"/>
    </source>
</evidence>
<dbReference type="AlphaFoldDB" id="A0AAD6Z638"/>
<comment type="cofactor">
    <cofactor evidence="11">
        <name>Ca(2+)</name>
        <dbReference type="ChEBI" id="CHEBI:29108"/>
    </cofactor>
    <text evidence="11">Binds 1 Ca(2+) ion per subunit.</text>
</comment>
<evidence type="ECO:0000256" key="4">
    <source>
        <dbReference type="ARBA" id="ARBA00012462"/>
    </source>
</evidence>
<dbReference type="InterPro" id="IPR000209">
    <property type="entry name" value="Peptidase_S8/S53_dom"/>
</dbReference>
<evidence type="ECO:0000313" key="15">
    <source>
        <dbReference type="Proteomes" id="UP001218218"/>
    </source>
</evidence>
<dbReference type="Proteomes" id="UP001218218">
    <property type="component" value="Unassembled WGS sequence"/>
</dbReference>
<dbReference type="CDD" id="cd11377">
    <property type="entry name" value="Pro-peptidase_S53"/>
    <property type="match status" value="1"/>
</dbReference>
<keyword evidence="12" id="KW-0732">Signal</keyword>
<keyword evidence="8 11" id="KW-0720">Serine protease</keyword>
<dbReference type="GO" id="GO:0005576">
    <property type="term" value="C:extracellular region"/>
    <property type="evidence" value="ECO:0007669"/>
    <property type="project" value="UniProtKB-SubCell"/>
</dbReference>
<dbReference type="InterPro" id="IPR036852">
    <property type="entry name" value="Peptidase_S8/S53_dom_sf"/>
</dbReference>
<keyword evidence="9 11" id="KW-0106">Calcium</keyword>
<comment type="function">
    <text evidence="2">Secreted tripeptidyl-peptidase which degrades proteins at acidic pHs and is involved in virulence.</text>
</comment>
<feature type="domain" description="Peptidase S53" evidence="13">
    <location>
        <begin position="215"/>
        <end position="580"/>
    </location>
</feature>
<sequence>MVFSALLRLLSLPAAVSAGDMVLHESRSAPPAGFTSQGFVPASDMLTLRVALASNNVAGLQDKVMSVSSPGSPDFRQWLSMEDVKSYVQPSSETTGAFNSFASANGLKPTIISPNGDWVSITLPVSQANDIFAANFEKFTHDSLTQPIARTLSVSLPSELVGHVEVIHPTTAFTLLTPRHAASIAGIPLPVSVRRGTPAASCNTSQVDVGINDVRITPSCLQDLYNIPATPAMSPNNSILVTGYSGISAQLDQLGQFLQLTRPDVPANTSFALVSIEGGVIDQGPDILQTEANLDVQYTVGLATGVPVTFLAVGGLDADFASDLVDTTNYLGGLESLPTVMTTSYDDDESAFGESMAKKICNGYMALGARGMSVIFSSGDGGVRGQNDNISECTNNTFTPTFPSTCPYLTTVGGTEGFSPEVGVDFSSGGFSNYFLAPAYQSSAISSFFATLPTNFNGTFNRTGRGFPDLAAQALLFTIISNGNKTEADSGTSASAPTVASIIALINDRLLSVGKPVLGFLNPWLYASATKDGFTDITDGSNPGLVCFAPSAAFDAVEGWDPVTGLGTPLFDELLAAAMR</sequence>
<dbReference type="Pfam" id="PF00082">
    <property type="entry name" value="Peptidase_S8"/>
    <property type="match status" value="1"/>
</dbReference>
<evidence type="ECO:0000256" key="6">
    <source>
        <dbReference type="ARBA" id="ARBA00022723"/>
    </source>
</evidence>